<feature type="compositionally biased region" description="Basic and acidic residues" evidence="1">
    <location>
        <begin position="524"/>
        <end position="563"/>
    </location>
</feature>
<dbReference type="InterPro" id="IPR018610">
    <property type="entry name" value="UVSSA"/>
</dbReference>
<dbReference type="EMBL" id="HBUF01589345">
    <property type="protein sequence ID" value="CAG6772813.1"/>
    <property type="molecule type" value="Transcribed_RNA"/>
</dbReference>
<feature type="compositionally biased region" description="Basic and acidic residues" evidence="1">
    <location>
        <begin position="266"/>
        <end position="285"/>
    </location>
</feature>
<dbReference type="GO" id="GO:0006283">
    <property type="term" value="P:transcription-coupled nucleotide-excision repair"/>
    <property type="evidence" value="ECO:0007669"/>
    <property type="project" value="TreeGrafter"/>
</dbReference>
<feature type="compositionally biased region" description="Basic and acidic residues" evidence="1">
    <location>
        <begin position="813"/>
        <end position="829"/>
    </location>
</feature>
<feature type="compositionally biased region" description="Acidic residues" evidence="1">
    <location>
        <begin position="927"/>
        <end position="963"/>
    </location>
</feature>
<feature type="region of interest" description="Disordered" evidence="1">
    <location>
        <begin position="261"/>
        <end position="632"/>
    </location>
</feature>
<dbReference type="GO" id="GO:0005694">
    <property type="term" value="C:chromosome"/>
    <property type="evidence" value="ECO:0007669"/>
    <property type="project" value="TreeGrafter"/>
</dbReference>
<feature type="region of interest" description="Disordered" evidence="1">
    <location>
        <begin position="756"/>
        <end position="963"/>
    </location>
</feature>
<feature type="compositionally biased region" description="Basic and acidic residues" evidence="1">
    <location>
        <begin position="436"/>
        <end position="459"/>
    </location>
</feature>
<evidence type="ECO:0000256" key="1">
    <source>
        <dbReference type="SAM" id="MobiDB-lite"/>
    </source>
</evidence>
<accession>A0A8D9F054</accession>
<dbReference type="Pfam" id="PF20867">
    <property type="entry name" value="UVSSA_N"/>
    <property type="match status" value="1"/>
</dbReference>
<dbReference type="GO" id="GO:0009411">
    <property type="term" value="P:response to UV"/>
    <property type="evidence" value="ECO:0007669"/>
    <property type="project" value="InterPro"/>
</dbReference>
<feature type="compositionally biased region" description="Polar residues" evidence="1">
    <location>
        <begin position="309"/>
        <end position="318"/>
    </location>
</feature>
<feature type="compositionally biased region" description="Basic and acidic residues" evidence="1">
    <location>
        <begin position="474"/>
        <end position="500"/>
    </location>
</feature>
<name>A0A8D9F054_9HEMI</name>
<dbReference type="GO" id="GO:0000993">
    <property type="term" value="F:RNA polymerase II complex binding"/>
    <property type="evidence" value="ECO:0007669"/>
    <property type="project" value="TreeGrafter"/>
</dbReference>
<feature type="compositionally biased region" description="Basic and acidic residues" evidence="1">
    <location>
        <begin position="293"/>
        <end position="308"/>
    </location>
</feature>
<reference evidence="2" key="1">
    <citation type="submission" date="2021-05" db="EMBL/GenBank/DDBJ databases">
        <authorList>
            <person name="Alioto T."/>
            <person name="Alioto T."/>
            <person name="Gomez Garrido J."/>
        </authorList>
    </citation>
    <scope>NUCLEOTIDE SEQUENCE</scope>
</reference>
<sequence length="963" mass="108190">MSFRKFKTPSNSSKKSRDPSVGRSRERDDKYRINKLIKVLTTTGLDTLELKYFEELKSLCLQSDELIQYTYSNLSKTLHKDHSQIRLSALQICDQLLRCSKPFRNLFIEDLRELFKLILVGSSDNAWVGSVTPLPPPKCKAELLSRTAFLMIKQWHDLFGDKPKYFRLKMGYNHVCAMYNQEESSPLQELNIFTPPSHNSQIHLPLRLPLSSSQNNDVLLDEVNVFQTQLDGYLDDMTSTMTELESCLTLLMPTPDDFLIEDEDCDHSTDKNHDSESKIGSKSKDSSSTFKDSSSKCIEKSSKPKERGTLSSEENSAMSKERYSSSKECSSKSEKSFLKSKEKCSSSEERTSKSTEKSALSKERSSRSKESSSKSEESSSKCRDKSSNFREKTSKSTEKSSHSKGNSSKSKERSSSSRENSSKCKEQNTSSSSKECSSKSKEKYSSSKERSSSSKDISLKSKGTSSSSTASSSKSKDKYSHSVERSSHFKEKYSSSKDSSKSNYSTSKEKSSKSEGNFTSSKESSPKSKDSSKNRFSKSKESSSSKEKSSNSKERPSKSKDESGSSSKSSNSKNRHLKSSNSQEFSFLSSTSDDGSSNKSSPTGNGNNIETSKSLCPKELPSQEKCPSDKCTSKCHDKILLLEKYTNSDQEPRKEPNNVNASKDGEHETKFEYDQEFEQIASDSFDGLMEEIREDNNGNKTSGEIAQNGILEKKPSKPPSLEGKSNNLESDIKYVSLSENVTNTNTSVNINSQLEITESVSNHSDSPLEDINMNSDGKDSQEQPMDIDVNEEKRDILTEKGNTEGFTEPGNVEDIRKSSEEKEGTKEIENNLEGMELVLDVENNRESKGKTDKSEKQTEVPKKIHENNGTKNRNEPSKDDTCDKNEKHAFKEQTGFSAQKKNVEKDMEKRHSGETMRSENVENKDEVENEEIGQGEEEEDEAEEEEDVEEGEEEEEEEVEEEE</sequence>
<proteinExistence type="predicted"/>
<feature type="compositionally biased region" description="Basic and acidic residues" evidence="1">
    <location>
        <begin position="409"/>
        <end position="426"/>
    </location>
</feature>
<feature type="compositionally biased region" description="Polar residues" evidence="1">
    <location>
        <begin position="756"/>
        <end position="765"/>
    </location>
</feature>
<feature type="region of interest" description="Disordered" evidence="1">
    <location>
        <begin position="644"/>
        <end position="727"/>
    </location>
</feature>
<protein>
    <submittedName>
        <fullName evidence="2">UV-stimulated scaffold protein A</fullName>
    </submittedName>
</protein>
<feature type="compositionally biased region" description="Basic and acidic residues" evidence="1">
    <location>
        <begin position="319"/>
        <end position="401"/>
    </location>
</feature>
<feature type="compositionally biased region" description="Low complexity" evidence="1">
    <location>
        <begin position="460"/>
        <end position="473"/>
    </location>
</feature>
<feature type="compositionally biased region" description="Basic and acidic residues" evidence="1">
    <location>
        <begin position="842"/>
        <end position="891"/>
    </location>
</feature>
<feature type="compositionally biased region" description="Basic and acidic residues" evidence="1">
    <location>
        <begin position="790"/>
        <end position="802"/>
    </location>
</feature>
<feature type="compositionally biased region" description="Basic and acidic residues" evidence="1">
    <location>
        <begin position="15"/>
        <end position="26"/>
    </location>
</feature>
<dbReference type="PANTHER" id="PTHR28670">
    <property type="entry name" value="UV-STIMULATED SCAFFOLD PROTEIN A"/>
    <property type="match status" value="1"/>
</dbReference>
<feature type="compositionally biased region" description="Basic and acidic residues" evidence="1">
    <location>
        <begin position="901"/>
        <end position="926"/>
    </location>
</feature>
<evidence type="ECO:0000313" key="2">
    <source>
        <dbReference type="EMBL" id="CAG6772813.1"/>
    </source>
</evidence>
<dbReference type="EMBL" id="HBUF01589346">
    <property type="protein sequence ID" value="CAG6772814.1"/>
    <property type="molecule type" value="Transcribed_RNA"/>
</dbReference>
<feature type="compositionally biased region" description="Low complexity" evidence="1">
    <location>
        <begin position="579"/>
        <end position="601"/>
    </location>
</feature>
<organism evidence="2">
    <name type="scientific">Cacopsylla melanoneura</name>
    <dbReference type="NCBI Taxonomy" id="428564"/>
    <lineage>
        <taxon>Eukaryota</taxon>
        <taxon>Metazoa</taxon>
        <taxon>Ecdysozoa</taxon>
        <taxon>Arthropoda</taxon>
        <taxon>Hexapoda</taxon>
        <taxon>Insecta</taxon>
        <taxon>Pterygota</taxon>
        <taxon>Neoptera</taxon>
        <taxon>Paraneoptera</taxon>
        <taxon>Hemiptera</taxon>
        <taxon>Sternorrhyncha</taxon>
        <taxon>Psylloidea</taxon>
        <taxon>Psyllidae</taxon>
        <taxon>Psyllinae</taxon>
        <taxon>Cacopsylla</taxon>
    </lineage>
</organism>
<dbReference type="InterPro" id="IPR049408">
    <property type="entry name" value="UVSSA_N_a-solenoid_rpt"/>
</dbReference>
<feature type="region of interest" description="Disordered" evidence="1">
    <location>
        <begin position="1"/>
        <end position="26"/>
    </location>
</feature>
<dbReference type="AlphaFoldDB" id="A0A8D9F054"/>
<feature type="compositionally biased region" description="Basic and acidic residues" evidence="1">
    <location>
        <begin position="663"/>
        <end position="673"/>
    </location>
</feature>
<feature type="compositionally biased region" description="Polar residues" evidence="1">
    <location>
        <begin position="602"/>
        <end position="614"/>
    </location>
</feature>
<dbReference type="PANTHER" id="PTHR28670:SF1">
    <property type="entry name" value="UV-STIMULATED SCAFFOLD PROTEIN A"/>
    <property type="match status" value="1"/>
</dbReference>